<name>A0ABP8P9T0_9ACTN</name>
<comment type="caution">
    <text evidence="1">The sequence shown here is derived from an EMBL/GenBank/DDBJ whole genome shotgun (WGS) entry which is preliminary data.</text>
</comment>
<sequence length="172" mass="19873">MAIIGQRVEAGILEAATKFFNGPVGHGVEDEAEKLGPKHFVVKLSREPDMPKTEFRRKALALQKLGDEGKLVKTKVVRDRAVTKRYRQDVIDRIYRQFNSRNPEFSRRLINRVTKRMQPDHVHELQLGGGDVADNLQFLDAYTNWHIGTQQIRKQIRHLPDGTPIKIEVIKW</sequence>
<keyword evidence="2" id="KW-1185">Reference proteome</keyword>
<evidence type="ECO:0000313" key="2">
    <source>
        <dbReference type="Proteomes" id="UP001500503"/>
    </source>
</evidence>
<organism evidence="1 2">
    <name type="scientific">Actinoallomurus oryzae</name>
    <dbReference type="NCBI Taxonomy" id="502180"/>
    <lineage>
        <taxon>Bacteria</taxon>
        <taxon>Bacillati</taxon>
        <taxon>Actinomycetota</taxon>
        <taxon>Actinomycetes</taxon>
        <taxon>Streptosporangiales</taxon>
        <taxon>Thermomonosporaceae</taxon>
        <taxon>Actinoallomurus</taxon>
    </lineage>
</organism>
<protein>
    <submittedName>
        <fullName evidence="1">Uncharacterized protein</fullName>
    </submittedName>
</protein>
<gene>
    <name evidence="1" type="ORF">GCM10023191_003350</name>
</gene>
<evidence type="ECO:0000313" key="1">
    <source>
        <dbReference type="EMBL" id="GAA4482772.1"/>
    </source>
</evidence>
<proteinExistence type="predicted"/>
<reference evidence="2" key="1">
    <citation type="journal article" date="2019" name="Int. J. Syst. Evol. Microbiol.">
        <title>The Global Catalogue of Microorganisms (GCM) 10K type strain sequencing project: providing services to taxonomists for standard genome sequencing and annotation.</title>
        <authorList>
            <consortium name="The Broad Institute Genomics Platform"/>
            <consortium name="The Broad Institute Genome Sequencing Center for Infectious Disease"/>
            <person name="Wu L."/>
            <person name="Ma J."/>
        </authorList>
    </citation>
    <scope>NUCLEOTIDE SEQUENCE [LARGE SCALE GENOMIC DNA]</scope>
    <source>
        <strain evidence="2">JCM 17933</strain>
    </source>
</reference>
<dbReference type="Proteomes" id="UP001500503">
    <property type="component" value="Unassembled WGS sequence"/>
</dbReference>
<dbReference type="RefSeq" id="WP_345456380.1">
    <property type="nucleotide sequence ID" value="NZ_BAABHF010000009.1"/>
</dbReference>
<accession>A0ABP8P9T0</accession>
<dbReference type="EMBL" id="BAABHF010000009">
    <property type="protein sequence ID" value="GAA4482772.1"/>
    <property type="molecule type" value="Genomic_DNA"/>
</dbReference>